<comment type="caution">
    <text evidence="2">The sequence shown here is derived from an EMBL/GenBank/DDBJ whole genome shotgun (WGS) entry which is preliminary data.</text>
</comment>
<name>A0ABR3NB50_9TELE</name>
<feature type="compositionally biased region" description="Basic and acidic residues" evidence="1">
    <location>
        <begin position="47"/>
        <end position="68"/>
    </location>
</feature>
<evidence type="ECO:0000313" key="2">
    <source>
        <dbReference type="EMBL" id="KAL1273951.1"/>
    </source>
</evidence>
<evidence type="ECO:0000313" key="3">
    <source>
        <dbReference type="Proteomes" id="UP001558613"/>
    </source>
</evidence>
<proteinExistence type="predicted"/>
<organism evidence="2 3">
    <name type="scientific">Cirrhinus molitorella</name>
    <name type="common">mud carp</name>
    <dbReference type="NCBI Taxonomy" id="172907"/>
    <lineage>
        <taxon>Eukaryota</taxon>
        <taxon>Metazoa</taxon>
        <taxon>Chordata</taxon>
        <taxon>Craniata</taxon>
        <taxon>Vertebrata</taxon>
        <taxon>Euteleostomi</taxon>
        <taxon>Actinopterygii</taxon>
        <taxon>Neopterygii</taxon>
        <taxon>Teleostei</taxon>
        <taxon>Ostariophysi</taxon>
        <taxon>Cypriniformes</taxon>
        <taxon>Cyprinidae</taxon>
        <taxon>Labeoninae</taxon>
        <taxon>Labeonini</taxon>
        <taxon>Cirrhinus</taxon>
    </lineage>
</organism>
<gene>
    <name evidence="2" type="ORF">QQF64_026765</name>
</gene>
<evidence type="ECO:0000256" key="1">
    <source>
        <dbReference type="SAM" id="MobiDB-lite"/>
    </source>
</evidence>
<dbReference type="Proteomes" id="UP001558613">
    <property type="component" value="Unassembled WGS sequence"/>
</dbReference>
<keyword evidence="3" id="KW-1185">Reference proteome</keyword>
<protein>
    <submittedName>
        <fullName evidence="2">Uncharacterized protein</fullName>
    </submittedName>
</protein>
<dbReference type="EMBL" id="JAYMGO010000005">
    <property type="protein sequence ID" value="KAL1273951.1"/>
    <property type="molecule type" value="Genomic_DNA"/>
</dbReference>
<accession>A0ABR3NB50</accession>
<reference evidence="2 3" key="1">
    <citation type="submission" date="2023-09" db="EMBL/GenBank/DDBJ databases">
        <authorList>
            <person name="Wang M."/>
        </authorList>
    </citation>
    <scope>NUCLEOTIDE SEQUENCE [LARGE SCALE GENOMIC DNA]</scope>
    <source>
        <strain evidence="2">GT-2023</strain>
        <tissue evidence="2">Liver</tissue>
    </source>
</reference>
<feature type="region of interest" description="Disordered" evidence="1">
    <location>
        <begin position="21"/>
        <end position="68"/>
    </location>
</feature>
<sequence length="68" mass="8055">MDVQKIRKRNIVDLHKQSLYLKPEPEERPPSASLWSDPPPIPLKPAHRGETKRNFNEGRGMEFRIHER</sequence>